<comment type="caution">
    <text evidence="1">The sequence shown here is derived from an EMBL/GenBank/DDBJ whole genome shotgun (WGS) entry which is preliminary data.</text>
</comment>
<dbReference type="Proteomes" id="UP001054945">
    <property type="component" value="Unassembled WGS sequence"/>
</dbReference>
<evidence type="ECO:0000313" key="1">
    <source>
        <dbReference type="EMBL" id="GIY08406.1"/>
    </source>
</evidence>
<reference evidence="1 2" key="1">
    <citation type="submission" date="2021-06" db="EMBL/GenBank/DDBJ databases">
        <title>Caerostris extrusa draft genome.</title>
        <authorList>
            <person name="Kono N."/>
            <person name="Arakawa K."/>
        </authorList>
    </citation>
    <scope>NUCLEOTIDE SEQUENCE [LARGE SCALE GENOMIC DNA]</scope>
</reference>
<organism evidence="1 2">
    <name type="scientific">Caerostris extrusa</name>
    <name type="common">Bark spider</name>
    <name type="synonym">Caerostris bankana</name>
    <dbReference type="NCBI Taxonomy" id="172846"/>
    <lineage>
        <taxon>Eukaryota</taxon>
        <taxon>Metazoa</taxon>
        <taxon>Ecdysozoa</taxon>
        <taxon>Arthropoda</taxon>
        <taxon>Chelicerata</taxon>
        <taxon>Arachnida</taxon>
        <taxon>Araneae</taxon>
        <taxon>Araneomorphae</taxon>
        <taxon>Entelegynae</taxon>
        <taxon>Araneoidea</taxon>
        <taxon>Araneidae</taxon>
        <taxon>Caerostris</taxon>
    </lineage>
</organism>
<keyword evidence="2" id="KW-1185">Reference proteome</keyword>
<name>A0AAV4QJ88_CAEEX</name>
<dbReference type="EMBL" id="BPLR01006240">
    <property type="protein sequence ID" value="GIY08406.1"/>
    <property type="molecule type" value="Genomic_DNA"/>
</dbReference>
<sequence>MGHVTNCNLWNYEYMRHQPTDGDSRCKACTKRTASNTVASENHWLSNSRKEHSLNQQSLADSFFTILFLIVPLFKVYGHGILQNDVNISEYCSLLSMLPANIHTSGSHHIHIIIFSFFCANCPVL</sequence>
<evidence type="ECO:0000313" key="2">
    <source>
        <dbReference type="Proteomes" id="UP001054945"/>
    </source>
</evidence>
<protein>
    <submittedName>
        <fullName evidence="1">Uncharacterized protein</fullName>
    </submittedName>
</protein>
<gene>
    <name evidence="1" type="ORF">CEXT_135681</name>
</gene>
<proteinExistence type="predicted"/>
<accession>A0AAV4QJ88</accession>
<dbReference type="AlphaFoldDB" id="A0AAV4QJ88"/>